<protein>
    <submittedName>
        <fullName evidence="1">Uncharacterized protein</fullName>
    </submittedName>
</protein>
<comment type="caution">
    <text evidence="1">The sequence shown here is derived from an EMBL/GenBank/DDBJ whole genome shotgun (WGS) entry which is preliminary data.</text>
</comment>
<keyword evidence="2" id="KW-1185">Reference proteome</keyword>
<dbReference type="AlphaFoldDB" id="A0A5C5XS65"/>
<proteinExistence type="predicted"/>
<organism evidence="1 2">
    <name type="scientific">Allorhodopirellula solitaria</name>
    <dbReference type="NCBI Taxonomy" id="2527987"/>
    <lineage>
        <taxon>Bacteria</taxon>
        <taxon>Pseudomonadati</taxon>
        <taxon>Planctomycetota</taxon>
        <taxon>Planctomycetia</taxon>
        <taxon>Pirellulales</taxon>
        <taxon>Pirellulaceae</taxon>
        <taxon>Allorhodopirellula</taxon>
    </lineage>
</organism>
<name>A0A5C5XS65_9BACT</name>
<dbReference type="Proteomes" id="UP000318053">
    <property type="component" value="Unassembled WGS sequence"/>
</dbReference>
<evidence type="ECO:0000313" key="1">
    <source>
        <dbReference type="EMBL" id="TWT65361.1"/>
    </source>
</evidence>
<reference evidence="1 2" key="1">
    <citation type="submission" date="2019-02" db="EMBL/GenBank/DDBJ databases">
        <title>Deep-cultivation of Planctomycetes and their phenomic and genomic characterization uncovers novel biology.</title>
        <authorList>
            <person name="Wiegand S."/>
            <person name="Jogler M."/>
            <person name="Boedeker C."/>
            <person name="Pinto D."/>
            <person name="Vollmers J."/>
            <person name="Rivas-Marin E."/>
            <person name="Kohn T."/>
            <person name="Peeters S.H."/>
            <person name="Heuer A."/>
            <person name="Rast P."/>
            <person name="Oberbeckmann S."/>
            <person name="Bunk B."/>
            <person name="Jeske O."/>
            <person name="Meyerdierks A."/>
            <person name="Storesund J.E."/>
            <person name="Kallscheuer N."/>
            <person name="Luecker S."/>
            <person name="Lage O.M."/>
            <person name="Pohl T."/>
            <person name="Merkel B.J."/>
            <person name="Hornburger P."/>
            <person name="Mueller R.-W."/>
            <person name="Bruemmer F."/>
            <person name="Labrenz M."/>
            <person name="Spormann A.M."/>
            <person name="Op Den Camp H."/>
            <person name="Overmann J."/>
            <person name="Amann R."/>
            <person name="Jetten M.S.M."/>
            <person name="Mascher T."/>
            <person name="Medema M.H."/>
            <person name="Devos D.P."/>
            <person name="Kaster A.-K."/>
            <person name="Ovreas L."/>
            <person name="Rohde M."/>
            <person name="Galperin M.Y."/>
            <person name="Jogler C."/>
        </authorList>
    </citation>
    <scope>NUCLEOTIDE SEQUENCE [LARGE SCALE GENOMIC DNA]</scope>
    <source>
        <strain evidence="1 2">CA85</strain>
    </source>
</reference>
<gene>
    <name evidence="1" type="ORF">CA85_32730</name>
</gene>
<accession>A0A5C5XS65</accession>
<evidence type="ECO:0000313" key="2">
    <source>
        <dbReference type="Proteomes" id="UP000318053"/>
    </source>
</evidence>
<sequence length="60" mass="6347">MAAGGTLHFSNHKTGIPVRQADRGSDFVGNQLLVASSTTTFNATRCLTGTRLKISLANIE</sequence>
<dbReference type="EMBL" id="SJPK01000007">
    <property type="protein sequence ID" value="TWT65361.1"/>
    <property type="molecule type" value="Genomic_DNA"/>
</dbReference>